<feature type="region of interest" description="Disordered" evidence="1">
    <location>
        <begin position="63"/>
        <end position="86"/>
    </location>
</feature>
<accession>A0AAV8XL99</accession>
<evidence type="ECO:0000313" key="3">
    <source>
        <dbReference type="Proteomes" id="UP001162162"/>
    </source>
</evidence>
<dbReference type="AlphaFoldDB" id="A0AAV8XL99"/>
<gene>
    <name evidence="2" type="ORF">NQ318_005695</name>
</gene>
<name>A0AAV8XL99_9CUCU</name>
<comment type="caution">
    <text evidence="2">The sequence shown here is derived from an EMBL/GenBank/DDBJ whole genome shotgun (WGS) entry which is preliminary data.</text>
</comment>
<evidence type="ECO:0000256" key="1">
    <source>
        <dbReference type="SAM" id="MobiDB-lite"/>
    </source>
</evidence>
<reference evidence="2" key="1">
    <citation type="journal article" date="2023" name="Insect Mol. Biol.">
        <title>Genome sequencing provides insights into the evolution of gene families encoding plant cell wall-degrading enzymes in longhorned beetles.</title>
        <authorList>
            <person name="Shin N.R."/>
            <person name="Okamura Y."/>
            <person name="Kirsch R."/>
            <person name="Pauchet Y."/>
        </authorList>
    </citation>
    <scope>NUCLEOTIDE SEQUENCE</scope>
    <source>
        <strain evidence="2">AMC_N1</strain>
    </source>
</reference>
<evidence type="ECO:0000313" key="2">
    <source>
        <dbReference type="EMBL" id="KAJ8939334.1"/>
    </source>
</evidence>
<protein>
    <submittedName>
        <fullName evidence="2">Uncharacterized protein</fullName>
    </submittedName>
</protein>
<dbReference type="EMBL" id="JAPWTK010000494">
    <property type="protein sequence ID" value="KAJ8939334.1"/>
    <property type="molecule type" value="Genomic_DNA"/>
</dbReference>
<sequence>MPPIRDHYQNVTQLGTQQIQNGAPLRSYEYTNSAFSNFTQQLQPNFNNFSHLNSPQNLNWFNNDINSQISSPPGFRNSQTTKQQEC</sequence>
<organism evidence="2 3">
    <name type="scientific">Aromia moschata</name>
    <dbReference type="NCBI Taxonomy" id="1265417"/>
    <lineage>
        <taxon>Eukaryota</taxon>
        <taxon>Metazoa</taxon>
        <taxon>Ecdysozoa</taxon>
        <taxon>Arthropoda</taxon>
        <taxon>Hexapoda</taxon>
        <taxon>Insecta</taxon>
        <taxon>Pterygota</taxon>
        <taxon>Neoptera</taxon>
        <taxon>Endopterygota</taxon>
        <taxon>Coleoptera</taxon>
        <taxon>Polyphaga</taxon>
        <taxon>Cucujiformia</taxon>
        <taxon>Chrysomeloidea</taxon>
        <taxon>Cerambycidae</taxon>
        <taxon>Cerambycinae</taxon>
        <taxon>Callichromatini</taxon>
        <taxon>Aromia</taxon>
    </lineage>
</organism>
<keyword evidence="3" id="KW-1185">Reference proteome</keyword>
<dbReference type="Proteomes" id="UP001162162">
    <property type="component" value="Unassembled WGS sequence"/>
</dbReference>
<proteinExistence type="predicted"/>